<evidence type="ECO:0000313" key="7">
    <source>
        <dbReference type="EMBL" id="PIR89265.1"/>
    </source>
</evidence>
<keyword evidence="5 6" id="KW-0472">Membrane</keyword>
<keyword evidence="4 6" id="KW-1133">Transmembrane helix</keyword>
<evidence type="ECO:0000313" key="8">
    <source>
        <dbReference type="Proteomes" id="UP000231157"/>
    </source>
</evidence>
<dbReference type="InterPro" id="IPR045863">
    <property type="entry name" value="CorA_TM1_TM2"/>
</dbReference>
<proteinExistence type="inferred from homology"/>
<sequence>MITIYQKTVSEAEIKKIETLKNGSLLIVEDPKEEEISFLEKELSLEDKNLSDALDPYEVPRIESEDNIVYLFVRVPKQEKENIRTMPALIAIGGKYIAVISKEKISAFDKLMNGKIPFATTQKTRLTITLLSEITRNYRKLLTNITKQVRSVSTKIENIDNKAILAFVAQEEILNDFLAALIPMNVSLERLLNGRMITLYDEDKELTEDLVLDINQLIALSKATLKTIVNIREAYSTIITNNLNRVIKLLTSLTVILAVPTMIASFYGMNVNLPFADKPYAFAGILAVVTGVTALLLIVFGKKKWL</sequence>
<dbReference type="InterPro" id="IPR045861">
    <property type="entry name" value="CorA_cytoplasmic_dom"/>
</dbReference>
<dbReference type="GO" id="GO:0046873">
    <property type="term" value="F:metal ion transmembrane transporter activity"/>
    <property type="evidence" value="ECO:0007669"/>
    <property type="project" value="InterPro"/>
</dbReference>
<comment type="similarity">
    <text evidence="2">Belongs to the CorA metal ion transporter (MIT) (TC 1.A.35) family.</text>
</comment>
<protein>
    <recommendedName>
        <fullName evidence="9">Magnesium transporter CorA</fullName>
    </recommendedName>
</protein>
<gene>
    <name evidence="7" type="ORF">COU07_02275</name>
</gene>
<dbReference type="GO" id="GO:0016020">
    <property type="term" value="C:membrane"/>
    <property type="evidence" value="ECO:0007669"/>
    <property type="project" value="UniProtKB-SubCell"/>
</dbReference>
<dbReference type="InterPro" id="IPR002523">
    <property type="entry name" value="MgTranspt_CorA/ZnTranspt_ZntB"/>
</dbReference>
<comment type="subcellular location">
    <subcellularLocation>
        <location evidence="1">Membrane</location>
        <topology evidence="1">Multi-pass membrane protein</topology>
    </subcellularLocation>
</comment>
<reference evidence="8" key="1">
    <citation type="submission" date="2017-09" db="EMBL/GenBank/DDBJ databases">
        <title>Depth-based differentiation of microbial function through sediment-hosted aquifers and enrichment of novel symbionts in the deep terrestrial subsurface.</title>
        <authorList>
            <person name="Probst A.J."/>
            <person name="Ladd B."/>
            <person name="Jarett J.K."/>
            <person name="Geller-Mcgrath D.E."/>
            <person name="Sieber C.M.K."/>
            <person name="Emerson J.B."/>
            <person name="Anantharaman K."/>
            <person name="Thomas B.C."/>
            <person name="Malmstrom R."/>
            <person name="Stieglmeier M."/>
            <person name="Klingl A."/>
            <person name="Woyke T."/>
            <person name="Ryan C.M."/>
            <person name="Banfield J.F."/>
        </authorList>
    </citation>
    <scope>NUCLEOTIDE SEQUENCE [LARGE SCALE GENOMIC DNA]</scope>
</reference>
<evidence type="ECO:0000256" key="2">
    <source>
        <dbReference type="ARBA" id="ARBA00009765"/>
    </source>
</evidence>
<feature type="transmembrane region" description="Helical" evidence="6">
    <location>
        <begin position="280"/>
        <end position="300"/>
    </location>
</feature>
<evidence type="ECO:0000256" key="4">
    <source>
        <dbReference type="ARBA" id="ARBA00022989"/>
    </source>
</evidence>
<feature type="transmembrane region" description="Helical" evidence="6">
    <location>
        <begin position="249"/>
        <end position="268"/>
    </location>
</feature>
<dbReference type="InterPro" id="IPR047199">
    <property type="entry name" value="CorA-like"/>
</dbReference>
<dbReference type="PANTHER" id="PTHR47891">
    <property type="entry name" value="TRANSPORTER-RELATED"/>
    <property type="match status" value="1"/>
</dbReference>
<dbReference type="PANTHER" id="PTHR47891:SF2">
    <property type="entry name" value="MAGNESIUM AND COBALT TRANSPORTER"/>
    <property type="match status" value="1"/>
</dbReference>
<dbReference type="SUPFAM" id="SSF143865">
    <property type="entry name" value="CorA soluble domain-like"/>
    <property type="match status" value="1"/>
</dbReference>
<organism evidence="7 8">
    <name type="scientific">Candidatus Harrisonbacteria bacterium CG10_big_fil_rev_8_21_14_0_10_40_38</name>
    <dbReference type="NCBI Taxonomy" id="1974583"/>
    <lineage>
        <taxon>Bacteria</taxon>
        <taxon>Candidatus Harrisoniibacteriota</taxon>
    </lineage>
</organism>
<dbReference type="SUPFAM" id="SSF144083">
    <property type="entry name" value="Magnesium transport protein CorA, transmembrane region"/>
    <property type="match status" value="1"/>
</dbReference>
<comment type="caution">
    <text evidence="7">The sequence shown here is derived from an EMBL/GenBank/DDBJ whole genome shotgun (WGS) entry which is preliminary data.</text>
</comment>
<evidence type="ECO:0000256" key="5">
    <source>
        <dbReference type="ARBA" id="ARBA00023136"/>
    </source>
</evidence>
<dbReference type="Pfam" id="PF01544">
    <property type="entry name" value="CorA"/>
    <property type="match status" value="1"/>
</dbReference>
<dbReference type="Proteomes" id="UP000231157">
    <property type="component" value="Unassembled WGS sequence"/>
</dbReference>
<keyword evidence="3 6" id="KW-0812">Transmembrane</keyword>
<dbReference type="EMBL" id="PFAZ01000002">
    <property type="protein sequence ID" value="PIR89265.1"/>
    <property type="molecule type" value="Genomic_DNA"/>
</dbReference>
<evidence type="ECO:0000256" key="1">
    <source>
        <dbReference type="ARBA" id="ARBA00004141"/>
    </source>
</evidence>
<dbReference type="AlphaFoldDB" id="A0A2H0UU25"/>
<evidence type="ECO:0008006" key="9">
    <source>
        <dbReference type="Google" id="ProtNLM"/>
    </source>
</evidence>
<name>A0A2H0UU25_9BACT</name>
<accession>A0A2H0UU25</accession>
<evidence type="ECO:0000256" key="3">
    <source>
        <dbReference type="ARBA" id="ARBA00022692"/>
    </source>
</evidence>
<evidence type="ECO:0000256" key="6">
    <source>
        <dbReference type="SAM" id="Phobius"/>
    </source>
</evidence>
<dbReference type="Gene3D" id="1.20.58.340">
    <property type="entry name" value="Magnesium transport protein CorA, transmembrane region"/>
    <property type="match status" value="2"/>
</dbReference>
<dbReference type="CDD" id="cd12827">
    <property type="entry name" value="EcCorA_ZntB-like_u2"/>
    <property type="match status" value="1"/>
</dbReference>
<dbReference type="Gene3D" id="3.30.460.20">
    <property type="entry name" value="CorA soluble domain-like"/>
    <property type="match status" value="1"/>
</dbReference>